<dbReference type="InterPro" id="IPR037171">
    <property type="entry name" value="NagB/RpiA_transferase-like"/>
</dbReference>
<reference evidence="1 2" key="2">
    <citation type="submission" date="2023-10" db="EMBL/GenBank/DDBJ databases">
        <authorList>
            <person name="Han X.F."/>
        </authorList>
    </citation>
    <scope>NUCLEOTIDE SEQUENCE [LARGE SCALE GENOMIC DNA]</scope>
    <source>
        <strain evidence="1 2">KCTC 39840</strain>
    </source>
</reference>
<dbReference type="SUPFAM" id="SSF100950">
    <property type="entry name" value="NagB/RpiA/CoA transferase-like"/>
    <property type="match status" value="1"/>
</dbReference>
<gene>
    <name evidence="1" type="ORF">R7226_06010</name>
</gene>
<keyword evidence="1" id="KW-0808">Transferase</keyword>
<feature type="non-terminal residue" evidence="1">
    <location>
        <position position="278"/>
    </location>
</feature>
<dbReference type="EC" id="2.8.3.-" evidence="1"/>
<name>A0ABU4HMD8_9ACTN</name>
<dbReference type="Gene3D" id="3.40.1080.10">
    <property type="entry name" value="Glutaconate Coenzyme A-transferase"/>
    <property type="match status" value="1"/>
</dbReference>
<dbReference type="InterPro" id="IPR004165">
    <property type="entry name" value="CoA_trans_fam_I"/>
</dbReference>
<dbReference type="SMART" id="SM00882">
    <property type="entry name" value="CoA_trans"/>
    <property type="match status" value="1"/>
</dbReference>
<evidence type="ECO:0000313" key="1">
    <source>
        <dbReference type="EMBL" id="MDW5593879.1"/>
    </source>
</evidence>
<accession>A0ABU4HMD8</accession>
<dbReference type="EMBL" id="JAWSTH010000010">
    <property type="protein sequence ID" value="MDW5593879.1"/>
    <property type="molecule type" value="Genomic_DNA"/>
</dbReference>
<sequence>MRKPVSFGTSGPWHDSVEALLGAVGDGARVGVGGFHFTRIPVAQLLELGRAGRRELTYVAWGGGLALELLLAAGAVTRAALTFSSLDVFGLAPRFRAAVERGELELEEWTALGMISALNARSRRLPFELMQPLAGSDLGGGWSRPLEGQAAVPALALDHVLLHAARADDAGNVELRGAGGIDRALIFAADRLLVTVEERVAVGELGAPGAFVIPRSFVSGVALAPHGAYPTSCLPHYPADLRRLRALAAGGADGPLDAAALAPDAAAVARGRAVAALP</sequence>
<keyword evidence="2" id="KW-1185">Reference proteome</keyword>
<evidence type="ECO:0000313" key="2">
    <source>
        <dbReference type="Proteomes" id="UP001284601"/>
    </source>
</evidence>
<dbReference type="Proteomes" id="UP001284601">
    <property type="component" value="Unassembled WGS sequence"/>
</dbReference>
<comment type="caution">
    <text evidence="1">The sequence shown here is derived from an EMBL/GenBank/DDBJ whole genome shotgun (WGS) entry which is preliminary data.</text>
</comment>
<dbReference type="Pfam" id="PF01144">
    <property type="entry name" value="CoA_trans"/>
    <property type="match status" value="1"/>
</dbReference>
<dbReference type="GO" id="GO:0016740">
    <property type="term" value="F:transferase activity"/>
    <property type="evidence" value="ECO:0007669"/>
    <property type="project" value="UniProtKB-KW"/>
</dbReference>
<reference evidence="2" key="1">
    <citation type="submission" date="2023-07" db="EMBL/GenBank/DDBJ databases">
        <title>Conexibacter stalactiti sp. nov., isolated from stalactites in a lava cave and emended description of the genus Conexibacter.</title>
        <authorList>
            <person name="Lee S.D."/>
        </authorList>
    </citation>
    <scope>NUCLEOTIDE SEQUENCE [LARGE SCALE GENOMIC DNA]</scope>
    <source>
        <strain evidence="2">KCTC 39840</strain>
    </source>
</reference>
<dbReference type="RefSeq" id="WP_318596138.1">
    <property type="nucleotide sequence ID" value="NZ_JAWSTH010000010.1"/>
</dbReference>
<proteinExistence type="predicted"/>
<protein>
    <submittedName>
        <fullName evidence="1">CoA-transferase</fullName>
        <ecNumber evidence="1">2.8.3.-</ecNumber>
    </submittedName>
</protein>
<organism evidence="1 2">
    <name type="scientific">Conexibacter stalactiti</name>
    <dbReference type="NCBI Taxonomy" id="1940611"/>
    <lineage>
        <taxon>Bacteria</taxon>
        <taxon>Bacillati</taxon>
        <taxon>Actinomycetota</taxon>
        <taxon>Thermoleophilia</taxon>
        <taxon>Solirubrobacterales</taxon>
        <taxon>Conexibacteraceae</taxon>
        <taxon>Conexibacter</taxon>
    </lineage>
</organism>